<evidence type="ECO:0000256" key="5">
    <source>
        <dbReference type="ARBA" id="ARBA00023040"/>
    </source>
</evidence>
<sequence length="91" mass="10521">MVKERVRGRLSQQKERKATQMLAIVLGVFIICWLPFFLTHVLRVHCSSCCISPTLYSAVTWLGYLNSAVNPVIYTTFNIEFRKAFIKILHC</sequence>
<reference evidence="12" key="1">
    <citation type="submission" date="2021-01" db="EMBL/GenBank/DDBJ databases">
        <title>A chromosome-scale assembly of European eel, Anguilla anguilla.</title>
        <authorList>
            <person name="Henkel C."/>
            <person name="Jong-Raadsen S.A."/>
            <person name="Dufour S."/>
            <person name="Weltzien F.-A."/>
            <person name="Palstra A.P."/>
            <person name="Pelster B."/>
            <person name="Spaink H.P."/>
            <person name="Van Den Thillart G.E."/>
            <person name="Jansen H."/>
            <person name="Zahm M."/>
            <person name="Klopp C."/>
            <person name="Cedric C."/>
            <person name="Louis A."/>
            <person name="Berthelot C."/>
            <person name="Parey E."/>
            <person name="Roest Crollius H."/>
            <person name="Montfort J."/>
            <person name="Robinson-Rechavi M."/>
            <person name="Bucao C."/>
            <person name="Bouchez O."/>
            <person name="Gislard M."/>
            <person name="Lluch J."/>
            <person name="Milhes M."/>
            <person name="Lampietro C."/>
            <person name="Lopez Roques C."/>
            <person name="Donnadieu C."/>
            <person name="Braasch I."/>
            <person name="Desvignes T."/>
            <person name="Postlethwait J."/>
            <person name="Bobe J."/>
            <person name="Guiguen Y."/>
            <person name="Dirks R."/>
        </authorList>
    </citation>
    <scope>NUCLEOTIDE SEQUENCE</scope>
    <source>
        <strain evidence="12">Tag_6206</strain>
        <tissue evidence="12">Liver</tissue>
    </source>
</reference>
<dbReference type="GO" id="GO:0043266">
    <property type="term" value="P:regulation of potassium ion transport"/>
    <property type="evidence" value="ECO:0007669"/>
    <property type="project" value="TreeGrafter"/>
</dbReference>
<comment type="caution">
    <text evidence="12">The sequence shown here is derived from an EMBL/GenBank/DDBJ whole genome shotgun (WGS) entry which is preliminary data.</text>
</comment>
<gene>
    <name evidence="12" type="ORF">ANANG_G00002920</name>
</gene>
<keyword evidence="3 10" id="KW-0812">Transmembrane</keyword>
<dbReference type="Pfam" id="PF00001">
    <property type="entry name" value="7tm_1"/>
    <property type="match status" value="1"/>
</dbReference>
<keyword evidence="9" id="KW-0807">Transducer</keyword>
<keyword evidence="13" id="KW-1185">Reference proteome</keyword>
<dbReference type="AlphaFoldDB" id="A0A9D3SAK0"/>
<dbReference type="GO" id="GO:0071875">
    <property type="term" value="P:adrenergic receptor signaling pathway"/>
    <property type="evidence" value="ECO:0007669"/>
    <property type="project" value="UniProtKB-ARBA"/>
</dbReference>
<dbReference type="PRINTS" id="PR00237">
    <property type="entry name" value="GPCRRHODOPSN"/>
</dbReference>
<evidence type="ECO:0000256" key="2">
    <source>
        <dbReference type="ARBA" id="ARBA00022475"/>
    </source>
</evidence>
<evidence type="ECO:0000313" key="13">
    <source>
        <dbReference type="Proteomes" id="UP001044222"/>
    </source>
</evidence>
<organism evidence="12 13">
    <name type="scientific">Anguilla anguilla</name>
    <name type="common">European freshwater eel</name>
    <name type="synonym">Muraena anguilla</name>
    <dbReference type="NCBI Taxonomy" id="7936"/>
    <lineage>
        <taxon>Eukaryota</taxon>
        <taxon>Metazoa</taxon>
        <taxon>Chordata</taxon>
        <taxon>Craniata</taxon>
        <taxon>Vertebrata</taxon>
        <taxon>Euteleostomi</taxon>
        <taxon>Actinopterygii</taxon>
        <taxon>Neopterygii</taxon>
        <taxon>Teleostei</taxon>
        <taxon>Anguilliformes</taxon>
        <taxon>Anguillidae</taxon>
        <taxon>Anguilla</taxon>
    </lineage>
</organism>
<dbReference type="GO" id="GO:0051481">
    <property type="term" value="P:negative regulation of cytosolic calcium ion concentration"/>
    <property type="evidence" value="ECO:0007669"/>
    <property type="project" value="TreeGrafter"/>
</dbReference>
<dbReference type="InterPro" id="IPR000276">
    <property type="entry name" value="GPCR_Rhodpsn"/>
</dbReference>
<keyword evidence="6 10" id="KW-0472">Membrane</keyword>
<evidence type="ECO:0000259" key="11">
    <source>
        <dbReference type="PROSITE" id="PS50262"/>
    </source>
</evidence>
<dbReference type="GO" id="GO:0001591">
    <property type="term" value="F:dopamine neurotransmitter receptor activity, coupled via Gi/Go"/>
    <property type="evidence" value="ECO:0007669"/>
    <property type="project" value="TreeGrafter"/>
</dbReference>
<dbReference type="GO" id="GO:0014059">
    <property type="term" value="P:regulation of dopamine secretion"/>
    <property type="evidence" value="ECO:0007669"/>
    <property type="project" value="TreeGrafter"/>
</dbReference>
<evidence type="ECO:0000256" key="7">
    <source>
        <dbReference type="ARBA" id="ARBA00023157"/>
    </source>
</evidence>
<dbReference type="SUPFAM" id="SSF81321">
    <property type="entry name" value="Family A G protein-coupled receptor-like"/>
    <property type="match status" value="1"/>
</dbReference>
<protein>
    <recommendedName>
        <fullName evidence="11">G-protein coupled receptors family 1 profile domain-containing protein</fullName>
    </recommendedName>
</protein>
<evidence type="ECO:0000256" key="9">
    <source>
        <dbReference type="ARBA" id="ARBA00023224"/>
    </source>
</evidence>
<dbReference type="PANTHER" id="PTHR24248">
    <property type="entry name" value="ADRENERGIC RECEPTOR-RELATED G-PROTEIN COUPLED RECEPTOR"/>
    <property type="match status" value="1"/>
</dbReference>
<keyword evidence="8" id="KW-0675">Receptor</keyword>
<dbReference type="GO" id="GO:0060158">
    <property type="term" value="P:phospholipase C-activating dopamine receptor signaling pathway"/>
    <property type="evidence" value="ECO:0007669"/>
    <property type="project" value="TreeGrafter"/>
</dbReference>
<dbReference type="PRINTS" id="PR00242">
    <property type="entry name" value="DOPAMINER"/>
</dbReference>
<accession>A0A9D3SAK0</accession>
<evidence type="ECO:0000256" key="8">
    <source>
        <dbReference type="ARBA" id="ARBA00023170"/>
    </source>
</evidence>
<evidence type="ECO:0000256" key="4">
    <source>
        <dbReference type="ARBA" id="ARBA00022989"/>
    </source>
</evidence>
<keyword evidence="4 10" id="KW-1133">Transmembrane helix</keyword>
<feature type="domain" description="G-protein coupled receptors family 1 profile" evidence="11">
    <location>
        <begin position="1"/>
        <end position="74"/>
    </location>
</feature>
<evidence type="ECO:0000256" key="1">
    <source>
        <dbReference type="ARBA" id="ARBA00004651"/>
    </source>
</evidence>
<feature type="transmembrane region" description="Helical" evidence="10">
    <location>
        <begin position="21"/>
        <end position="42"/>
    </location>
</feature>
<keyword evidence="5" id="KW-0297">G-protein coupled receptor</keyword>
<name>A0A9D3SAK0_ANGAN</name>
<evidence type="ECO:0000256" key="6">
    <source>
        <dbReference type="ARBA" id="ARBA00023136"/>
    </source>
</evidence>
<dbReference type="GO" id="GO:0051967">
    <property type="term" value="P:negative regulation of synaptic transmission, glutamatergic"/>
    <property type="evidence" value="ECO:0007669"/>
    <property type="project" value="TreeGrafter"/>
</dbReference>
<dbReference type="Gene3D" id="1.20.1070.10">
    <property type="entry name" value="Rhodopsin 7-helix transmembrane proteins"/>
    <property type="match status" value="1"/>
</dbReference>
<proteinExistence type="predicted"/>
<comment type="subcellular location">
    <subcellularLocation>
        <location evidence="1">Cell membrane</location>
        <topology evidence="1">Multi-pass membrane protein</topology>
    </subcellularLocation>
</comment>
<dbReference type="GO" id="GO:0042734">
    <property type="term" value="C:presynaptic membrane"/>
    <property type="evidence" value="ECO:0007669"/>
    <property type="project" value="TreeGrafter"/>
</dbReference>
<keyword evidence="7" id="KW-1015">Disulfide bond</keyword>
<evidence type="ECO:0000313" key="12">
    <source>
        <dbReference type="EMBL" id="KAG5855987.1"/>
    </source>
</evidence>
<keyword evidence="2" id="KW-1003">Cell membrane</keyword>
<evidence type="ECO:0000256" key="10">
    <source>
        <dbReference type="SAM" id="Phobius"/>
    </source>
</evidence>
<dbReference type="GO" id="GO:0004930">
    <property type="term" value="F:G protein-coupled receptor activity"/>
    <property type="evidence" value="ECO:0007669"/>
    <property type="project" value="UniProtKB-KW"/>
</dbReference>
<dbReference type="InterPro" id="IPR000929">
    <property type="entry name" value="Dopamine_rcpt"/>
</dbReference>
<dbReference type="Proteomes" id="UP001044222">
    <property type="component" value="Unassembled WGS sequence"/>
</dbReference>
<dbReference type="EMBL" id="JAFIRN010000001">
    <property type="protein sequence ID" value="KAG5855987.1"/>
    <property type="molecule type" value="Genomic_DNA"/>
</dbReference>
<dbReference type="PROSITE" id="PS50262">
    <property type="entry name" value="G_PROTEIN_RECEP_F1_2"/>
    <property type="match status" value="1"/>
</dbReference>
<dbReference type="InterPro" id="IPR017452">
    <property type="entry name" value="GPCR_Rhodpsn_7TM"/>
</dbReference>
<dbReference type="PANTHER" id="PTHR24248:SF118">
    <property type="entry name" value="DOPAMINE RECEPTOR D2 LIKE ISOFORM X1"/>
    <property type="match status" value="1"/>
</dbReference>
<evidence type="ECO:0000256" key="3">
    <source>
        <dbReference type="ARBA" id="ARBA00022692"/>
    </source>
</evidence>
<dbReference type="GO" id="GO:0098978">
    <property type="term" value="C:glutamatergic synapse"/>
    <property type="evidence" value="ECO:0007669"/>
    <property type="project" value="TreeGrafter"/>
</dbReference>
<dbReference type="GO" id="GO:0007195">
    <property type="term" value="P:adenylate cyclase-inhibiting dopamine receptor signaling pathway"/>
    <property type="evidence" value="ECO:0007669"/>
    <property type="project" value="TreeGrafter"/>
</dbReference>